<feature type="region of interest" description="Disordered" evidence="5">
    <location>
        <begin position="1"/>
        <end position="25"/>
    </location>
</feature>
<dbReference type="InterPro" id="IPR021858">
    <property type="entry name" value="Fun_TF"/>
</dbReference>
<feature type="compositionally biased region" description="Polar residues" evidence="5">
    <location>
        <begin position="464"/>
        <end position="476"/>
    </location>
</feature>
<feature type="domain" description="Ketoreductase" evidence="6">
    <location>
        <begin position="33"/>
        <end position="223"/>
    </location>
</feature>
<protein>
    <submittedName>
        <fullName evidence="7">Zn(2)-C6 fungal-type domain-containing protein</fullName>
    </submittedName>
</protein>
<accession>A0ABR2ULA0</accession>
<keyword evidence="8" id="KW-1185">Reference proteome</keyword>
<dbReference type="InterPro" id="IPR020904">
    <property type="entry name" value="Sc_DH/Rdtase_CS"/>
</dbReference>
<comment type="caution">
    <text evidence="7">The sequence shown here is derived from an EMBL/GenBank/DDBJ whole genome shotgun (WGS) entry which is preliminary data.</text>
</comment>
<dbReference type="Gene3D" id="3.40.50.720">
    <property type="entry name" value="NAD(P)-binding Rossmann-like Domain"/>
    <property type="match status" value="1"/>
</dbReference>
<dbReference type="InterPro" id="IPR057326">
    <property type="entry name" value="KR_dom"/>
</dbReference>
<feature type="compositionally biased region" description="Low complexity" evidence="5">
    <location>
        <begin position="11"/>
        <end position="25"/>
    </location>
</feature>
<dbReference type="Pfam" id="PF00106">
    <property type="entry name" value="adh_short"/>
    <property type="match status" value="1"/>
</dbReference>
<dbReference type="Pfam" id="PF11951">
    <property type="entry name" value="Fungal_trans_2"/>
    <property type="match status" value="1"/>
</dbReference>
<dbReference type="Proteomes" id="UP001408356">
    <property type="component" value="Unassembled WGS sequence"/>
</dbReference>
<evidence type="ECO:0000313" key="8">
    <source>
        <dbReference type="Proteomes" id="UP001408356"/>
    </source>
</evidence>
<reference evidence="7 8" key="1">
    <citation type="journal article" date="2024" name="J. Plant Pathol.">
        <title>Sequence and assembly of the genome of Seiridium unicorne, isolate CBS 538.82, causal agent of cypress canker disease.</title>
        <authorList>
            <person name="Scali E."/>
            <person name="Rocca G.D."/>
            <person name="Danti R."/>
            <person name="Garbelotto M."/>
            <person name="Barberini S."/>
            <person name="Baroncelli R."/>
            <person name="Emiliani G."/>
        </authorList>
    </citation>
    <scope>NUCLEOTIDE SEQUENCE [LARGE SCALE GENOMIC DNA]</scope>
    <source>
        <strain evidence="7 8">BM-138-508</strain>
    </source>
</reference>
<evidence type="ECO:0000313" key="7">
    <source>
        <dbReference type="EMBL" id="KAK9415418.1"/>
    </source>
</evidence>
<keyword evidence="3" id="KW-0560">Oxidoreductase</keyword>
<dbReference type="SUPFAM" id="SSF51735">
    <property type="entry name" value="NAD(P)-binding Rossmann-fold domains"/>
    <property type="match status" value="1"/>
</dbReference>
<proteinExistence type="inferred from homology"/>
<dbReference type="CDD" id="cd12148">
    <property type="entry name" value="fungal_TF_MHR"/>
    <property type="match status" value="1"/>
</dbReference>
<feature type="compositionally biased region" description="Polar residues" evidence="5">
    <location>
        <begin position="353"/>
        <end position="371"/>
    </location>
</feature>
<name>A0ABR2ULA0_9PEZI</name>
<dbReference type="EMBL" id="JARVKF010000416">
    <property type="protein sequence ID" value="KAK9415418.1"/>
    <property type="molecule type" value="Genomic_DNA"/>
</dbReference>
<feature type="region of interest" description="Disordered" evidence="5">
    <location>
        <begin position="464"/>
        <end position="488"/>
    </location>
</feature>
<dbReference type="SMART" id="SM00822">
    <property type="entry name" value="PKS_KR"/>
    <property type="match status" value="1"/>
</dbReference>
<evidence type="ECO:0000256" key="4">
    <source>
        <dbReference type="ARBA" id="ARBA00023242"/>
    </source>
</evidence>
<dbReference type="InterPro" id="IPR002347">
    <property type="entry name" value="SDR_fam"/>
</dbReference>
<evidence type="ECO:0000256" key="3">
    <source>
        <dbReference type="ARBA" id="ARBA00023002"/>
    </source>
</evidence>
<comment type="similarity">
    <text evidence="1">Belongs to the short-chain dehydrogenases/reductases (SDR) family.</text>
</comment>
<keyword evidence="2" id="KW-0521">NADP</keyword>
<feature type="region of interest" description="Disordered" evidence="5">
    <location>
        <begin position="353"/>
        <end position="383"/>
    </location>
</feature>
<dbReference type="PANTHER" id="PTHR43008">
    <property type="entry name" value="BENZIL REDUCTASE"/>
    <property type="match status" value="1"/>
</dbReference>
<evidence type="ECO:0000256" key="1">
    <source>
        <dbReference type="ARBA" id="ARBA00006484"/>
    </source>
</evidence>
<keyword evidence="4" id="KW-0539">Nucleus</keyword>
<gene>
    <name evidence="7" type="ORF">SUNI508_10442</name>
</gene>
<evidence type="ECO:0000256" key="5">
    <source>
        <dbReference type="SAM" id="MobiDB-lite"/>
    </source>
</evidence>
<organism evidence="7 8">
    <name type="scientific">Seiridium unicorne</name>
    <dbReference type="NCBI Taxonomy" id="138068"/>
    <lineage>
        <taxon>Eukaryota</taxon>
        <taxon>Fungi</taxon>
        <taxon>Dikarya</taxon>
        <taxon>Ascomycota</taxon>
        <taxon>Pezizomycotina</taxon>
        <taxon>Sordariomycetes</taxon>
        <taxon>Xylariomycetidae</taxon>
        <taxon>Amphisphaeriales</taxon>
        <taxon>Sporocadaceae</taxon>
        <taxon>Seiridium</taxon>
    </lineage>
</organism>
<evidence type="ECO:0000256" key="2">
    <source>
        <dbReference type="ARBA" id="ARBA00022857"/>
    </source>
</evidence>
<dbReference type="PRINTS" id="PR00081">
    <property type="entry name" value="GDHRDH"/>
</dbReference>
<dbReference type="InterPro" id="IPR036291">
    <property type="entry name" value="NAD(P)-bd_dom_sf"/>
</dbReference>
<dbReference type="PROSITE" id="PS00061">
    <property type="entry name" value="ADH_SHORT"/>
    <property type="match status" value="1"/>
</dbReference>
<sequence length="835" mass="91465">MTLNSSENQKETFTPSPSQSSSSGSEIFSLSGSTVVITGGGRGLGLTLAFAVVEADGHVACLDIAPDPIHDEWAQLQEVAKSRNLTASYHKCDVTSETELKSVLESIAESGAERNAPLSGVVACAGIQQKCPALDYPAADFERILRVNVTGVFLTAKHAANIMVEKRIKGSIVLIGSMSGQIANRGLTCSAYNTSKAAVQQMCRSLAQEWGQYGIRINTLSPGYIRTAMTDELLAAEPEVEKTWLAGALLGRLGTGVPGCLTPHIVALTRVMLIACTKAGHACNWGPRVSFKPPTIASGQQHGRNSLLNLSRDFEIVDVTDSVIKENQDLETDTERGSDGGIRALAPYSEIAVQNTGSRPSETLVSPSGHQSEADWQGTPDRASSLATSLYSYTAGNLPSSGDHDLDEANHQIANCEPIPNSSQSISDPYSVEGIDPLIYTSPFSDTTYHQLQSTLRHYIFQESQSRAPTRPSSPSHDPGNLGDLDKFDRDQHFRNTLPTLSKSHEHLKYAMMALSARQLERQKNPAEASSLGLRLYQRAIRLLIPCLSTRNTAVIASCVVLCVLEMLDCSPRAWQQHLDGCAALLQAVSINGFSGSVEEALFWCFARMDVCGGLIVSMKTLIPVSAWAPTPDLQTTIQLFRLSPHAHESHAKQAVYLLAHVVGLLSSRQTALAPFSLSGLTESSDHDFNMRWLELWQLLEDWHTDRPAEMFPAFTTDSLPFQTILYLNPSAISGTQLYHTASLLMLLHRPLNCVPSPKPRSILWHARRIVAISASNSHHGCWTNALQPLWIAGRVFSSRDEHKFILNLLERIERETGWATRWRADDLREWWGED</sequence>
<dbReference type="PANTHER" id="PTHR43008:SF9">
    <property type="entry name" value="OXIDOREDUCTASE"/>
    <property type="match status" value="1"/>
</dbReference>
<evidence type="ECO:0000259" key="6">
    <source>
        <dbReference type="SMART" id="SM00822"/>
    </source>
</evidence>